<comment type="caution">
    <text evidence="5">The sequence shown here is derived from an EMBL/GenBank/DDBJ whole genome shotgun (WGS) entry which is preliminary data.</text>
</comment>
<name>A0ABT3N858_9BACT</name>
<dbReference type="RefSeq" id="WP_265424507.1">
    <property type="nucleotide sequence ID" value="NZ_JAPFPW010000005.1"/>
</dbReference>
<keyword evidence="2" id="KW-0238">DNA-binding</keyword>
<dbReference type="PROSITE" id="PS51118">
    <property type="entry name" value="HTH_HXLR"/>
    <property type="match status" value="1"/>
</dbReference>
<dbReference type="InterPro" id="IPR002577">
    <property type="entry name" value="HTH_HxlR"/>
</dbReference>
<evidence type="ECO:0000256" key="3">
    <source>
        <dbReference type="ARBA" id="ARBA00023163"/>
    </source>
</evidence>
<keyword evidence="1" id="KW-0805">Transcription regulation</keyword>
<evidence type="ECO:0000259" key="4">
    <source>
        <dbReference type="PROSITE" id="PS51118"/>
    </source>
</evidence>
<dbReference type="EMBL" id="JAPFPW010000005">
    <property type="protein sequence ID" value="MCW7753637.1"/>
    <property type="molecule type" value="Genomic_DNA"/>
</dbReference>
<dbReference type="InterPro" id="IPR036390">
    <property type="entry name" value="WH_DNA-bd_sf"/>
</dbReference>
<dbReference type="SUPFAM" id="SSF46785">
    <property type="entry name" value="Winged helix' DNA-binding domain"/>
    <property type="match status" value="1"/>
</dbReference>
<dbReference type="InterPro" id="IPR036388">
    <property type="entry name" value="WH-like_DNA-bd_sf"/>
</dbReference>
<proteinExistence type="predicted"/>
<dbReference type="Pfam" id="PF01638">
    <property type="entry name" value="HxlR"/>
    <property type="match status" value="1"/>
</dbReference>
<organism evidence="5 6">
    <name type="scientific">Desulfobotulus pelophilus</name>
    <dbReference type="NCBI Taxonomy" id="2823377"/>
    <lineage>
        <taxon>Bacteria</taxon>
        <taxon>Pseudomonadati</taxon>
        <taxon>Thermodesulfobacteriota</taxon>
        <taxon>Desulfobacteria</taxon>
        <taxon>Desulfobacterales</taxon>
        <taxon>Desulfobacteraceae</taxon>
        <taxon>Desulfobotulus</taxon>
    </lineage>
</organism>
<gene>
    <name evidence="5" type="ORF">OOT00_06520</name>
</gene>
<evidence type="ECO:0000256" key="1">
    <source>
        <dbReference type="ARBA" id="ARBA00023015"/>
    </source>
</evidence>
<dbReference type="InterPro" id="IPR011991">
    <property type="entry name" value="ArsR-like_HTH"/>
</dbReference>
<reference evidence="5 6" key="1">
    <citation type="submission" date="2022-11" db="EMBL/GenBank/DDBJ databases">
        <title>Desulfobotulus tamanensis H1 sp. nov. - anaerobic, alkaliphilic, sulphate reducing bacterium isolated from terrestrial mud volcano.</title>
        <authorList>
            <person name="Frolova A."/>
            <person name="Merkel A.Y."/>
            <person name="Slobodkin A.I."/>
        </authorList>
    </citation>
    <scope>NUCLEOTIDE SEQUENCE [LARGE SCALE GENOMIC DNA]</scope>
    <source>
        <strain evidence="5 6">H1</strain>
    </source>
</reference>
<dbReference type="CDD" id="cd00090">
    <property type="entry name" value="HTH_ARSR"/>
    <property type="match status" value="1"/>
</dbReference>
<evidence type="ECO:0000313" key="5">
    <source>
        <dbReference type="EMBL" id="MCW7753637.1"/>
    </source>
</evidence>
<dbReference type="PANTHER" id="PTHR33204">
    <property type="entry name" value="TRANSCRIPTIONAL REGULATOR, MARR FAMILY"/>
    <property type="match status" value="1"/>
</dbReference>
<keyword evidence="6" id="KW-1185">Reference proteome</keyword>
<sequence length="104" mass="11666">MQLNLNPCPVGVTLALISDKWKIYIIHELQGGPRRPGEMRRLLKGISQKVLTENLRSMEKDGLLIRAVCGEVPPRVEYSLTELGGSLSPGLEAMFDWGSEYLQR</sequence>
<dbReference type="PANTHER" id="PTHR33204:SF37">
    <property type="entry name" value="HTH-TYPE TRANSCRIPTIONAL REGULATOR YODB"/>
    <property type="match status" value="1"/>
</dbReference>
<protein>
    <submittedName>
        <fullName evidence="5">Helix-turn-helix transcriptional regulator</fullName>
    </submittedName>
</protein>
<feature type="domain" description="HTH hxlR-type" evidence="4">
    <location>
        <begin position="8"/>
        <end position="104"/>
    </location>
</feature>
<evidence type="ECO:0000256" key="2">
    <source>
        <dbReference type="ARBA" id="ARBA00023125"/>
    </source>
</evidence>
<dbReference type="Gene3D" id="1.10.10.10">
    <property type="entry name" value="Winged helix-like DNA-binding domain superfamily/Winged helix DNA-binding domain"/>
    <property type="match status" value="1"/>
</dbReference>
<keyword evidence="3" id="KW-0804">Transcription</keyword>
<evidence type="ECO:0000313" key="6">
    <source>
        <dbReference type="Proteomes" id="UP001209681"/>
    </source>
</evidence>
<dbReference type="Proteomes" id="UP001209681">
    <property type="component" value="Unassembled WGS sequence"/>
</dbReference>
<accession>A0ABT3N858</accession>